<evidence type="ECO:0000313" key="1">
    <source>
        <dbReference type="EMBL" id="VFJ72946.1"/>
    </source>
</evidence>
<organism evidence="1">
    <name type="scientific">Candidatus Kentrum sp. FW</name>
    <dbReference type="NCBI Taxonomy" id="2126338"/>
    <lineage>
        <taxon>Bacteria</taxon>
        <taxon>Pseudomonadati</taxon>
        <taxon>Pseudomonadota</taxon>
        <taxon>Gammaproteobacteria</taxon>
        <taxon>Candidatus Kentrum</taxon>
    </lineage>
</organism>
<proteinExistence type="predicted"/>
<sequence length="108" mass="12378">MAKFPAYGFYFRAENGIGNMCTVPGKQIIHTAGCCHGDMRGVNPRLFGERNLLQQDIGEVFGIFRYIDFRNAMQLLQSFPCRIRIPTRRFLDNQGGDYRRSDALLTPE</sequence>
<reference evidence="1" key="1">
    <citation type="submission" date="2019-02" db="EMBL/GenBank/DDBJ databases">
        <authorList>
            <person name="Gruber-Vodicka R. H."/>
            <person name="Seah K. B. B."/>
        </authorList>
    </citation>
    <scope>NUCLEOTIDE SEQUENCE</scope>
    <source>
        <strain evidence="1">BECK_BZ131</strain>
    </source>
</reference>
<name>A0A450TVA9_9GAMM</name>
<protein>
    <submittedName>
        <fullName evidence="1">Uncharacterized protein</fullName>
    </submittedName>
</protein>
<dbReference type="AlphaFoldDB" id="A0A450TVA9"/>
<gene>
    <name evidence="1" type="ORF">BECKFW1821C_GA0114237_104110</name>
</gene>
<dbReference type="EMBL" id="CAADFE010000041">
    <property type="protein sequence ID" value="VFJ72946.1"/>
    <property type="molecule type" value="Genomic_DNA"/>
</dbReference>
<accession>A0A450TVA9</accession>